<dbReference type="EMBL" id="JAPTMU010000019">
    <property type="protein sequence ID" value="KAJ4927255.1"/>
    <property type="molecule type" value="Genomic_DNA"/>
</dbReference>
<name>A0AAD6FAZ4_9TELE</name>
<gene>
    <name evidence="2" type="ORF">JOQ06_014989</name>
</gene>
<organism evidence="2 3">
    <name type="scientific">Pogonophryne albipinna</name>
    <dbReference type="NCBI Taxonomy" id="1090488"/>
    <lineage>
        <taxon>Eukaryota</taxon>
        <taxon>Metazoa</taxon>
        <taxon>Chordata</taxon>
        <taxon>Craniata</taxon>
        <taxon>Vertebrata</taxon>
        <taxon>Euteleostomi</taxon>
        <taxon>Actinopterygii</taxon>
        <taxon>Neopterygii</taxon>
        <taxon>Teleostei</taxon>
        <taxon>Neoteleostei</taxon>
        <taxon>Acanthomorphata</taxon>
        <taxon>Eupercaria</taxon>
        <taxon>Perciformes</taxon>
        <taxon>Notothenioidei</taxon>
        <taxon>Pogonophryne</taxon>
    </lineage>
</organism>
<reference evidence="2" key="1">
    <citation type="submission" date="2022-11" db="EMBL/GenBank/DDBJ databases">
        <title>Chromosome-level genome of Pogonophryne albipinna.</title>
        <authorList>
            <person name="Jo E."/>
        </authorList>
    </citation>
    <scope>NUCLEOTIDE SEQUENCE</scope>
    <source>
        <strain evidence="2">SGF0006</strain>
        <tissue evidence="2">Muscle</tissue>
    </source>
</reference>
<protein>
    <submittedName>
        <fullName evidence="2">Uncharacterized protein</fullName>
    </submittedName>
</protein>
<feature type="region of interest" description="Disordered" evidence="1">
    <location>
        <begin position="75"/>
        <end position="103"/>
    </location>
</feature>
<keyword evidence="3" id="KW-1185">Reference proteome</keyword>
<comment type="caution">
    <text evidence="2">The sequence shown here is derived from an EMBL/GenBank/DDBJ whole genome shotgun (WGS) entry which is preliminary data.</text>
</comment>
<feature type="non-terminal residue" evidence="2">
    <location>
        <position position="1"/>
    </location>
</feature>
<dbReference type="AlphaFoldDB" id="A0AAD6FAZ4"/>
<dbReference type="Proteomes" id="UP001219934">
    <property type="component" value="Unassembled WGS sequence"/>
</dbReference>
<evidence type="ECO:0000256" key="1">
    <source>
        <dbReference type="SAM" id="MobiDB-lite"/>
    </source>
</evidence>
<evidence type="ECO:0000313" key="3">
    <source>
        <dbReference type="Proteomes" id="UP001219934"/>
    </source>
</evidence>
<feature type="compositionally biased region" description="Basic and acidic residues" evidence="1">
    <location>
        <begin position="76"/>
        <end position="87"/>
    </location>
</feature>
<feature type="non-terminal residue" evidence="2">
    <location>
        <position position="103"/>
    </location>
</feature>
<accession>A0AAD6FAZ4</accession>
<evidence type="ECO:0000313" key="2">
    <source>
        <dbReference type="EMBL" id="KAJ4927255.1"/>
    </source>
</evidence>
<sequence length="103" mass="11016">GRGVNSGYNAAQACLTLPGENIRRGIDAAEEKHAALFIGPRRDPSACITLGLGFTTSHQRSEGCCFRATSPSFISHPEEKSLSRRDALTQPQHQPITELSGAP</sequence>
<proteinExistence type="predicted"/>